<name>A0A9Q3BNR9_9BASI</name>
<gene>
    <name evidence="1" type="ORF">O181_008258</name>
</gene>
<dbReference type="AlphaFoldDB" id="A0A9Q3BNR9"/>
<dbReference type="EMBL" id="AVOT02001896">
    <property type="protein sequence ID" value="MBW0468543.1"/>
    <property type="molecule type" value="Genomic_DNA"/>
</dbReference>
<evidence type="ECO:0000313" key="1">
    <source>
        <dbReference type="EMBL" id="MBW0468543.1"/>
    </source>
</evidence>
<dbReference type="Gene3D" id="3.10.10.10">
    <property type="entry name" value="HIV Type 1 Reverse Transcriptase, subunit A, domain 1"/>
    <property type="match status" value="1"/>
</dbReference>
<comment type="caution">
    <text evidence="1">The sequence shown here is derived from an EMBL/GenBank/DDBJ whole genome shotgun (WGS) entry which is preliminary data.</text>
</comment>
<dbReference type="SUPFAM" id="SSF56672">
    <property type="entry name" value="DNA/RNA polymerases"/>
    <property type="match status" value="1"/>
</dbReference>
<dbReference type="Gene3D" id="3.30.70.270">
    <property type="match status" value="1"/>
</dbReference>
<evidence type="ECO:0000313" key="2">
    <source>
        <dbReference type="Proteomes" id="UP000765509"/>
    </source>
</evidence>
<dbReference type="InterPro" id="IPR043502">
    <property type="entry name" value="DNA/RNA_pol_sf"/>
</dbReference>
<dbReference type="InterPro" id="IPR043128">
    <property type="entry name" value="Rev_trsase/Diguanyl_cyclase"/>
</dbReference>
<reference evidence="1" key="1">
    <citation type="submission" date="2021-03" db="EMBL/GenBank/DDBJ databases">
        <title>Draft genome sequence of rust myrtle Austropuccinia psidii MF-1, a brazilian biotype.</title>
        <authorList>
            <person name="Quecine M.C."/>
            <person name="Pachon D.M.R."/>
            <person name="Bonatelli M.L."/>
            <person name="Correr F.H."/>
            <person name="Franceschini L.M."/>
            <person name="Leite T.F."/>
            <person name="Margarido G.R.A."/>
            <person name="Almeida C.A."/>
            <person name="Ferrarezi J.A."/>
            <person name="Labate C.A."/>
        </authorList>
    </citation>
    <scope>NUCLEOTIDE SEQUENCE</scope>
    <source>
        <strain evidence="1">MF-1</strain>
    </source>
</reference>
<sequence>MKEDLIEILFQYRETFASDNAPLGYIEAQKVEILINVENPYPQLLIIPVYPTIPRARKAFEAYINEVMILGVLRNIGYNEEVEVTTPVIITWNNAKSRIVGDFRALNTHDIPDRYLIPRINETSTQLSKERFIISMDSLQLFHQNFSTPHSRRLLIRIHLFCLYEY</sequence>
<organism evidence="1 2">
    <name type="scientific">Austropuccinia psidii MF-1</name>
    <dbReference type="NCBI Taxonomy" id="1389203"/>
    <lineage>
        <taxon>Eukaryota</taxon>
        <taxon>Fungi</taxon>
        <taxon>Dikarya</taxon>
        <taxon>Basidiomycota</taxon>
        <taxon>Pucciniomycotina</taxon>
        <taxon>Pucciniomycetes</taxon>
        <taxon>Pucciniales</taxon>
        <taxon>Sphaerophragmiaceae</taxon>
        <taxon>Austropuccinia</taxon>
    </lineage>
</organism>
<dbReference type="Proteomes" id="UP000765509">
    <property type="component" value="Unassembled WGS sequence"/>
</dbReference>
<protein>
    <submittedName>
        <fullName evidence="1">Uncharacterized protein</fullName>
    </submittedName>
</protein>
<dbReference type="OrthoDB" id="3250101at2759"/>
<keyword evidence="2" id="KW-1185">Reference proteome</keyword>
<proteinExistence type="predicted"/>
<accession>A0A9Q3BNR9</accession>